<evidence type="ECO:0000313" key="1">
    <source>
        <dbReference type="EMBL" id="KPA84435.1"/>
    </source>
</evidence>
<reference evidence="1 2" key="1">
    <citation type="submission" date="2015-07" db="EMBL/GenBank/DDBJ databases">
        <title>High-quality genome of monoxenous trypanosomatid Leptomonas pyrrhocoris.</title>
        <authorList>
            <person name="Flegontov P."/>
            <person name="Butenko A."/>
            <person name="Firsov S."/>
            <person name="Vlcek C."/>
            <person name="Logacheva M.D."/>
            <person name="Field M."/>
            <person name="Filatov D."/>
            <person name="Flegontova O."/>
            <person name="Gerasimov E."/>
            <person name="Jackson A.P."/>
            <person name="Kelly S."/>
            <person name="Opperdoes F."/>
            <person name="O'Reilly A."/>
            <person name="Votypka J."/>
            <person name="Yurchenko V."/>
            <person name="Lukes J."/>
        </authorList>
    </citation>
    <scope>NUCLEOTIDE SEQUENCE [LARGE SCALE GENOMIC DNA]</scope>
    <source>
        <strain evidence="1">H10</strain>
    </source>
</reference>
<dbReference type="GeneID" id="26902702"/>
<evidence type="ECO:0008006" key="3">
    <source>
        <dbReference type="Google" id="ProtNLM"/>
    </source>
</evidence>
<dbReference type="EMBL" id="LGTL01000003">
    <property type="protein sequence ID" value="KPA84435.1"/>
    <property type="molecule type" value="Genomic_DNA"/>
</dbReference>
<sequence length="267" mass="28566">MSKPLWLMMGTAFPFETPSSGSSSPQLLLTAKHTFAPWDYAKDASQMKIPADYRKLRFVVGCIYRPNEEGQSVASEKVGLRLVSQHPQLDVAVVAVDDKGDVKTPSVTTAATATMASSPSRAVFSSPLPLCTTRYPAAADGLLLGYRGMERLGELDTLDPSLLQRLSPGERDALLVDLQDIEGKQIRASTTVSILDERGMCKGTGDRATCFHGMSGGPLLTTSGTCAGVLYGHHPDAPGCLGYTPCADFAEWLAGVVQRVSQRNEEA</sequence>
<comment type="caution">
    <text evidence="1">The sequence shown here is derived from an EMBL/GenBank/DDBJ whole genome shotgun (WGS) entry which is preliminary data.</text>
</comment>
<proteinExistence type="predicted"/>
<dbReference type="RefSeq" id="XP_015662874.1">
    <property type="nucleotide sequence ID" value="XM_015799396.1"/>
</dbReference>
<dbReference type="SUPFAM" id="SSF50494">
    <property type="entry name" value="Trypsin-like serine proteases"/>
    <property type="match status" value="1"/>
</dbReference>
<evidence type="ECO:0000313" key="2">
    <source>
        <dbReference type="Proteomes" id="UP000037923"/>
    </source>
</evidence>
<organism evidence="1 2">
    <name type="scientific">Leptomonas pyrrhocoris</name>
    <name type="common">Firebug parasite</name>
    <dbReference type="NCBI Taxonomy" id="157538"/>
    <lineage>
        <taxon>Eukaryota</taxon>
        <taxon>Discoba</taxon>
        <taxon>Euglenozoa</taxon>
        <taxon>Kinetoplastea</taxon>
        <taxon>Metakinetoplastina</taxon>
        <taxon>Trypanosomatida</taxon>
        <taxon>Trypanosomatidae</taxon>
        <taxon>Leishmaniinae</taxon>
        <taxon>Leptomonas</taxon>
    </lineage>
</organism>
<dbReference type="VEuPathDB" id="TriTrypDB:LpyrH10_03_5580"/>
<protein>
    <recommendedName>
        <fullName evidence="3">Peptidase S1 domain-containing protein</fullName>
    </recommendedName>
</protein>
<keyword evidence="2" id="KW-1185">Reference proteome</keyword>
<dbReference type="OrthoDB" id="240599at2759"/>
<dbReference type="InterPro" id="IPR009003">
    <property type="entry name" value="Peptidase_S1_PA"/>
</dbReference>
<dbReference type="AlphaFoldDB" id="A0A0N0DYR9"/>
<dbReference type="Proteomes" id="UP000037923">
    <property type="component" value="Unassembled WGS sequence"/>
</dbReference>
<gene>
    <name evidence="1" type="ORF">ABB37_02407</name>
</gene>
<dbReference type="OMA" id="ATCYHGM"/>
<accession>A0A0N0DYR9</accession>
<name>A0A0N0DYR9_LEPPY</name>